<dbReference type="InterPro" id="IPR027417">
    <property type="entry name" value="P-loop_NTPase"/>
</dbReference>
<proteinExistence type="predicted"/>
<keyword evidence="1" id="KW-0547">Nucleotide-binding</keyword>
<keyword evidence="1" id="KW-0067">ATP-binding</keyword>
<keyword evidence="4" id="KW-1185">Reference proteome</keyword>
<dbReference type="Proteomes" id="UP000289193">
    <property type="component" value="Unassembled WGS sequence"/>
</dbReference>
<name>A0AAX2ABQ4_9BACT</name>
<dbReference type="AlphaFoldDB" id="A0AAX2ABQ4"/>
<dbReference type="GO" id="GO:0003677">
    <property type="term" value="F:DNA binding"/>
    <property type="evidence" value="ECO:0007669"/>
    <property type="project" value="InterPro"/>
</dbReference>
<dbReference type="EMBL" id="PDKM01000002">
    <property type="protein sequence ID" value="RXK10493.1"/>
    <property type="molecule type" value="Genomic_DNA"/>
</dbReference>
<protein>
    <recommendedName>
        <fullName evidence="2">FtsK domain-containing protein</fullName>
    </recommendedName>
</protein>
<comment type="caution">
    <text evidence="3">The sequence shown here is derived from an EMBL/GenBank/DDBJ whole genome shotgun (WGS) entry which is preliminary data.</text>
</comment>
<dbReference type="Pfam" id="PF01580">
    <property type="entry name" value="FtsK_SpoIIIE"/>
    <property type="match status" value="1"/>
</dbReference>
<feature type="domain" description="FtsK" evidence="2">
    <location>
        <begin position="1"/>
        <end position="168"/>
    </location>
</feature>
<evidence type="ECO:0000313" key="4">
    <source>
        <dbReference type="Proteomes" id="UP000289193"/>
    </source>
</evidence>
<reference evidence="3 4" key="1">
    <citation type="submission" date="2017-10" db="EMBL/GenBank/DDBJ databases">
        <title>Genomics of the genus Arcobacter.</title>
        <authorList>
            <person name="Perez-Cataluna A."/>
            <person name="Figueras M.J."/>
        </authorList>
    </citation>
    <scope>NUCLEOTIDE SEQUENCE [LARGE SCALE GENOMIC DNA]</scope>
    <source>
        <strain evidence="3 4">CECT 7835</strain>
    </source>
</reference>
<dbReference type="PROSITE" id="PS50901">
    <property type="entry name" value="FTSK"/>
    <property type="match status" value="1"/>
</dbReference>
<dbReference type="GO" id="GO:0005524">
    <property type="term" value="F:ATP binding"/>
    <property type="evidence" value="ECO:0007669"/>
    <property type="project" value="UniProtKB-UniRule"/>
</dbReference>
<dbReference type="InterPro" id="IPR002543">
    <property type="entry name" value="FtsK_dom"/>
</dbReference>
<dbReference type="RefSeq" id="WP_114839409.1">
    <property type="nucleotide sequence ID" value="NZ_CP031217.1"/>
</dbReference>
<feature type="binding site" evidence="1">
    <location>
        <begin position="8"/>
        <end position="15"/>
    </location>
    <ligand>
        <name>ATP</name>
        <dbReference type="ChEBI" id="CHEBI:30616"/>
    </ligand>
</feature>
<evidence type="ECO:0000256" key="1">
    <source>
        <dbReference type="PROSITE-ProRule" id="PRU00289"/>
    </source>
</evidence>
<dbReference type="SUPFAM" id="SSF52540">
    <property type="entry name" value="P-loop containing nucleoside triphosphate hydrolases"/>
    <property type="match status" value="1"/>
</dbReference>
<evidence type="ECO:0000259" key="2">
    <source>
        <dbReference type="PROSITE" id="PS50901"/>
    </source>
</evidence>
<organism evidence="3 4">
    <name type="scientific">Halarcobacter bivalviorum</name>
    <dbReference type="NCBI Taxonomy" id="663364"/>
    <lineage>
        <taxon>Bacteria</taxon>
        <taxon>Pseudomonadati</taxon>
        <taxon>Campylobacterota</taxon>
        <taxon>Epsilonproteobacteria</taxon>
        <taxon>Campylobacterales</taxon>
        <taxon>Arcobacteraceae</taxon>
        <taxon>Halarcobacter</taxon>
    </lineage>
</organism>
<gene>
    <name evidence="3" type="ORF">CRV05_04235</name>
</gene>
<accession>A0AAX2ABQ4</accession>
<dbReference type="Gene3D" id="3.40.50.300">
    <property type="entry name" value="P-loop containing nucleotide triphosphate hydrolases"/>
    <property type="match status" value="1"/>
</dbReference>
<sequence length="220" mass="25463">MTQLLSVGESVYGKSNLLNCLVYSILLNEEYIDYTYMIDLKEVELYIYSKLPYVKFIDNVEDILELLKEIKQIMNNRFKAMQETGDLLYQGKTLLVIIDEIGTISAYPKKIKDEIYNLMIEIFQKGRAAKIIFLVFALKIDSINLPSNVLANIQSKVLMKTKSDFNINNSIETKESIEDITRVKVTEFNRNRMILKDGITSQKSLIQVPYIDKETEKVYG</sequence>
<evidence type="ECO:0000313" key="3">
    <source>
        <dbReference type="EMBL" id="RXK10493.1"/>
    </source>
</evidence>